<dbReference type="Gene3D" id="1.10.287.470">
    <property type="entry name" value="Helix hairpin bin"/>
    <property type="match status" value="1"/>
</dbReference>
<dbReference type="GO" id="GO:0030313">
    <property type="term" value="C:cell envelope"/>
    <property type="evidence" value="ECO:0007669"/>
    <property type="project" value="UniProtKB-SubCell"/>
</dbReference>
<evidence type="ECO:0000259" key="4">
    <source>
        <dbReference type="Pfam" id="PF25973"/>
    </source>
</evidence>
<dbReference type="InterPro" id="IPR050465">
    <property type="entry name" value="UPF0194_transport"/>
</dbReference>
<accession>A0A2A5JU21</accession>
<organism evidence="5 6">
    <name type="scientific">Pseudoalteromonas piscicida</name>
    <dbReference type="NCBI Taxonomy" id="43662"/>
    <lineage>
        <taxon>Bacteria</taxon>
        <taxon>Pseudomonadati</taxon>
        <taxon>Pseudomonadota</taxon>
        <taxon>Gammaproteobacteria</taxon>
        <taxon>Alteromonadales</taxon>
        <taxon>Pseudoalteromonadaceae</taxon>
        <taxon>Pseudoalteromonas</taxon>
    </lineage>
</organism>
<dbReference type="Gene3D" id="2.40.420.20">
    <property type="match status" value="1"/>
</dbReference>
<dbReference type="OrthoDB" id="9806939at2"/>
<dbReference type="Proteomes" id="UP000228621">
    <property type="component" value="Unassembled WGS sequence"/>
</dbReference>
<name>A0A2A5JU21_PSEO7</name>
<proteinExistence type="predicted"/>
<dbReference type="RefSeq" id="WP_099640936.1">
    <property type="nucleotide sequence ID" value="NZ_NKHF01000023.1"/>
</dbReference>
<feature type="domain" description="CzcB-like barrel-sandwich hybrid" evidence="4">
    <location>
        <begin position="76"/>
        <end position="266"/>
    </location>
</feature>
<dbReference type="Gene3D" id="2.40.30.170">
    <property type="match status" value="1"/>
</dbReference>
<evidence type="ECO:0000256" key="1">
    <source>
        <dbReference type="ARBA" id="ARBA00004196"/>
    </source>
</evidence>
<keyword evidence="6" id="KW-1185">Reference proteome</keyword>
<evidence type="ECO:0000313" key="6">
    <source>
        <dbReference type="Proteomes" id="UP000228621"/>
    </source>
</evidence>
<dbReference type="PANTHER" id="PTHR32347">
    <property type="entry name" value="EFFLUX SYSTEM COMPONENT YKNX-RELATED"/>
    <property type="match status" value="1"/>
</dbReference>
<dbReference type="Pfam" id="PF25973">
    <property type="entry name" value="BSH_CzcB"/>
    <property type="match status" value="1"/>
</dbReference>
<protein>
    <submittedName>
        <fullName evidence="5">RND transporter</fullName>
    </submittedName>
</protein>
<evidence type="ECO:0000256" key="3">
    <source>
        <dbReference type="SAM" id="Coils"/>
    </source>
</evidence>
<evidence type="ECO:0000256" key="2">
    <source>
        <dbReference type="ARBA" id="ARBA00023054"/>
    </source>
</evidence>
<feature type="coiled-coil region" evidence="3">
    <location>
        <begin position="191"/>
        <end position="237"/>
    </location>
</feature>
<comment type="subcellular location">
    <subcellularLocation>
        <location evidence="1">Cell envelope</location>
    </subcellularLocation>
</comment>
<reference evidence="6" key="1">
    <citation type="journal article" date="2019" name="Genome Announc.">
        <title>Draft Genome Sequence of Pseudoalteromonas piscicida Strain 36Y ROTHPW, an Hypersaline Seawater Isolate from the South Coast of Sonora, Mexico.</title>
        <authorList>
            <person name="Sanchez-Diaz R."/>
            <person name="Molina-Garza Z.J."/>
            <person name="Cruz-Suarez L.E."/>
            <person name="Selvin J."/>
            <person name="Kiran G.S."/>
            <person name="Ibarra-Gamez J.C."/>
            <person name="Gomez-Gil B."/>
            <person name="Galaviz-Silva L."/>
        </authorList>
    </citation>
    <scope>NUCLEOTIDE SEQUENCE [LARGE SCALE GENOMIC DNA]</scope>
    <source>
        <strain evidence="6">36Y_RITHPW</strain>
    </source>
</reference>
<dbReference type="InterPro" id="IPR058647">
    <property type="entry name" value="BSH_CzcB-like"/>
</dbReference>
<comment type="caution">
    <text evidence="5">The sequence shown here is derived from an EMBL/GenBank/DDBJ whole genome shotgun (WGS) entry which is preliminary data.</text>
</comment>
<keyword evidence="2 3" id="KW-0175">Coiled coil</keyword>
<dbReference type="EMBL" id="NKHF01000023">
    <property type="protein sequence ID" value="PCK32866.1"/>
    <property type="molecule type" value="Genomic_DNA"/>
</dbReference>
<evidence type="ECO:0000313" key="5">
    <source>
        <dbReference type="EMBL" id="PCK32866.1"/>
    </source>
</evidence>
<gene>
    <name evidence="5" type="ORF">CEX98_04555</name>
</gene>
<sequence length="416" mass="45743">MDIKLAKTKRMPLKKLALLVIVLLVIGLVFFAKAYTQSASNVVFQEELIVANVQQGEFELSVKGLGSLALEKRHLVTSSSGGKVVEVLVKPGEMVTQGTLLAQLENPSLREALIQKHSQLTKTSAQHEAELAELKAKVQEAKTAHHDALLAYKADKIQWQAQKTLIEKGNSTISMLDHQRSEFAMQRSKKQVELQQARVATQQEVQQAKAKAQLAEQASLQSEIKLLQENIAALDVRSPITGQIQDMLIEVGMQLSNTSSVAEVADPRLLVAKINIAELDAPHVQVGQSATIDTYTSRFNAIVKRVSPKVTNSQVEVELSIEGTLPREARDKLNIEGVIVTSHKPEAIFVAIPANAVANNQASVFVVDEHLATKKTVKFGQRSVNYIEVLEGLNKNQTIIISDMEKYTQDSQVLVR</sequence>
<dbReference type="AlphaFoldDB" id="A0A2A5JU21"/>
<feature type="coiled-coil region" evidence="3">
    <location>
        <begin position="117"/>
        <end position="144"/>
    </location>
</feature>
<dbReference type="PANTHER" id="PTHR32347:SF23">
    <property type="entry name" value="BLL5650 PROTEIN"/>
    <property type="match status" value="1"/>
</dbReference>
<dbReference type="Gene3D" id="2.40.50.100">
    <property type="match status" value="2"/>
</dbReference>